<dbReference type="AlphaFoldDB" id="A0A837D5K0"/>
<dbReference type="Pfam" id="PF09707">
    <property type="entry name" value="Cas_Cas2CT1978"/>
    <property type="match status" value="1"/>
</dbReference>
<gene>
    <name evidence="1" type="ORF">MINT15_31020</name>
</gene>
<accession>A0A837D5K0</accession>
<dbReference type="OrthoDB" id="8527479at2"/>
<dbReference type="RefSeq" id="WP_015786063.1">
    <property type="nucleotide sequence ID" value="NZ_FOWS01000001.1"/>
</dbReference>
<evidence type="ECO:0000313" key="2">
    <source>
        <dbReference type="Proteomes" id="UP000030848"/>
    </source>
</evidence>
<dbReference type="EMBL" id="JRZE01000006">
    <property type="protein sequence ID" value="KHF42900.1"/>
    <property type="molecule type" value="Genomic_DNA"/>
</dbReference>
<sequence length="109" mass="12025">MPNLVVISTTAVPDYVRGSLSRWLTEPAPGLYVGSISARVRDSLWEQVSAAVGEGAAVCVHPTDNEQRYVIKTAGERRRRVMDFDGLQLIAFRDLNPLGQGNQNEQPPF</sequence>
<dbReference type="InterPro" id="IPR010152">
    <property type="entry name" value="CRISPR-assoc_prot_Cas2_sub"/>
</dbReference>
<dbReference type="Gene3D" id="3.30.70.240">
    <property type="match status" value="1"/>
</dbReference>
<dbReference type="OMA" id="ERHNDAS"/>
<dbReference type="CDD" id="cd09755">
    <property type="entry name" value="Cas2_I-E"/>
    <property type="match status" value="1"/>
</dbReference>
<name>A0A837D5K0_9PSEU</name>
<dbReference type="Proteomes" id="UP000030848">
    <property type="component" value="Unassembled WGS sequence"/>
</dbReference>
<evidence type="ECO:0000313" key="1">
    <source>
        <dbReference type="EMBL" id="KHF42900.1"/>
    </source>
</evidence>
<protein>
    <submittedName>
        <fullName evidence="1">CRISPR-associated protein Cas2</fullName>
    </submittedName>
</protein>
<proteinExistence type="predicted"/>
<organism evidence="1 2">
    <name type="scientific">Saccharomonospora viridis</name>
    <dbReference type="NCBI Taxonomy" id="1852"/>
    <lineage>
        <taxon>Bacteria</taxon>
        <taxon>Bacillati</taxon>
        <taxon>Actinomycetota</taxon>
        <taxon>Actinomycetes</taxon>
        <taxon>Pseudonocardiales</taxon>
        <taxon>Pseudonocardiaceae</taxon>
        <taxon>Saccharomonospora</taxon>
    </lineage>
</organism>
<dbReference type="NCBIfam" id="TIGR01873">
    <property type="entry name" value="cas_CT1978"/>
    <property type="match status" value="1"/>
</dbReference>
<comment type="caution">
    <text evidence="1">The sequence shown here is derived from an EMBL/GenBank/DDBJ whole genome shotgun (WGS) entry which is preliminary data.</text>
</comment>
<reference evidence="1 2" key="1">
    <citation type="submission" date="2014-10" db="EMBL/GenBank/DDBJ databases">
        <title>Genome sequence of Micropolyspora internatus JCM3315.</title>
        <authorList>
            <person name="Shin S.-K."/>
            <person name="Yi H."/>
        </authorList>
    </citation>
    <scope>NUCLEOTIDE SEQUENCE [LARGE SCALE GENOMIC DNA]</scope>
    <source>
        <strain evidence="1 2">JCM 3315</strain>
    </source>
</reference>